<comment type="caution">
    <text evidence="2">The sequence shown here is derived from an EMBL/GenBank/DDBJ whole genome shotgun (WGS) entry which is preliminary data.</text>
</comment>
<evidence type="ECO:0000256" key="1">
    <source>
        <dbReference type="SAM" id="MobiDB-lite"/>
    </source>
</evidence>
<evidence type="ECO:0000313" key="2">
    <source>
        <dbReference type="EMBL" id="ORX43717.1"/>
    </source>
</evidence>
<keyword evidence="3" id="KW-1185">Reference proteome</keyword>
<accession>A0A1X2G3F0</accession>
<organism evidence="2 3">
    <name type="scientific">Hesseltinella vesiculosa</name>
    <dbReference type="NCBI Taxonomy" id="101127"/>
    <lineage>
        <taxon>Eukaryota</taxon>
        <taxon>Fungi</taxon>
        <taxon>Fungi incertae sedis</taxon>
        <taxon>Mucoromycota</taxon>
        <taxon>Mucoromycotina</taxon>
        <taxon>Mucoromycetes</taxon>
        <taxon>Mucorales</taxon>
        <taxon>Cunninghamellaceae</taxon>
        <taxon>Hesseltinella</taxon>
    </lineage>
</organism>
<gene>
    <name evidence="2" type="ORF">DM01DRAFT_338917</name>
</gene>
<feature type="region of interest" description="Disordered" evidence="1">
    <location>
        <begin position="29"/>
        <end position="54"/>
    </location>
</feature>
<name>A0A1X2G3F0_9FUNG</name>
<reference evidence="2 3" key="1">
    <citation type="submission" date="2016-07" db="EMBL/GenBank/DDBJ databases">
        <title>Pervasive Adenine N6-methylation of Active Genes in Fungi.</title>
        <authorList>
            <consortium name="DOE Joint Genome Institute"/>
            <person name="Mondo S.J."/>
            <person name="Dannebaum R.O."/>
            <person name="Kuo R.C."/>
            <person name="Labutti K."/>
            <person name="Haridas S."/>
            <person name="Kuo A."/>
            <person name="Salamov A."/>
            <person name="Ahrendt S.R."/>
            <person name="Lipzen A."/>
            <person name="Sullivan W."/>
            <person name="Andreopoulos W.B."/>
            <person name="Clum A."/>
            <person name="Lindquist E."/>
            <person name="Daum C."/>
            <person name="Ramamoorthy G.K."/>
            <person name="Gryganskyi A."/>
            <person name="Culley D."/>
            <person name="Magnuson J.K."/>
            <person name="James T.Y."/>
            <person name="O'Malley M.A."/>
            <person name="Stajich J.E."/>
            <person name="Spatafora J.W."/>
            <person name="Visel A."/>
            <person name="Grigoriev I.V."/>
        </authorList>
    </citation>
    <scope>NUCLEOTIDE SEQUENCE [LARGE SCALE GENOMIC DNA]</scope>
    <source>
        <strain evidence="2 3">NRRL 3301</strain>
    </source>
</reference>
<dbReference type="AlphaFoldDB" id="A0A1X2G3F0"/>
<feature type="compositionally biased region" description="Basic and acidic residues" evidence="1">
    <location>
        <begin position="29"/>
        <end position="50"/>
    </location>
</feature>
<protein>
    <submittedName>
        <fullName evidence="2">Uncharacterized protein</fullName>
    </submittedName>
</protein>
<sequence length="157" mass="17507">MAISNGNAQQVANGVYNQNLQMEALRPEAREDRTVETPEAAERAEAREAARTSSIDTNASTNLYPSNLLDLDRWQCFLPVVFAFICFHKTLTICENTLLTLKELKEEHKHALRLKNSQSAPTIDTLVDPIIIRLNESKHASIVASEGPQSQPSSPHR</sequence>
<proteinExistence type="predicted"/>
<evidence type="ECO:0000313" key="3">
    <source>
        <dbReference type="Proteomes" id="UP000242146"/>
    </source>
</evidence>
<dbReference type="Proteomes" id="UP000242146">
    <property type="component" value="Unassembled WGS sequence"/>
</dbReference>
<dbReference type="EMBL" id="MCGT01000053">
    <property type="protein sequence ID" value="ORX43717.1"/>
    <property type="molecule type" value="Genomic_DNA"/>
</dbReference>